<keyword evidence="8 11" id="KW-1133">Transmembrane helix</keyword>
<keyword evidence="9 11" id="KW-0472">Membrane</keyword>
<dbReference type="AlphaFoldDB" id="A0A3D8IWF5"/>
<dbReference type="RefSeq" id="WP_104724378.1">
    <property type="nucleotide sequence ID" value="NZ_FZNE01000003.1"/>
</dbReference>
<dbReference type="GO" id="GO:0015031">
    <property type="term" value="P:protein transport"/>
    <property type="evidence" value="ECO:0007669"/>
    <property type="project" value="UniProtKB-KW"/>
</dbReference>
<feature type="compositionally biased region" description="Low complexity" evidence="10">
    <location>
        <begin position="114"/>
        <end position="125"/>
    </location>
</feature>
<comment type="similarity">
    <text evidence="2">Belongs to the TonB family.</text>
</comment>
<dbReference type="GO" id="GO:0031992">
    <property type="term" value="F:energy transducer activity"/>
    <property type="evidence" value="ECO:0007669"/>
    <property type="project" value="TreeGrafter"/>
</dbReference>
<dbReference type="Proteomes" id="UP000257067">
    <property type="component" value="Unassembled WGS sequence"/>
</dbReference>
<evidence type="ECO:0000313" key="14">
    <source>
        <dbReference type="Proteomes" id="UP000257067"/>
    </source>
</evidence>
<dbReference type="InterPro" id="IPR037682">
    <property type="entry name" value="TonB_C"/>
</dbReference>
<keyword evidence="5" id="KW-0997">Cell inner membrane</keyword>
<dbReference type="InterPro" id="IPR006260">
    <property type="entry name" value="TonB/TolA_C"/>
</dbReference>
<proteinExistence type="inferred from homology"/>
<dbReference type="PANTHER" id="PTHR33446:SF2">
    <property type="entry name" value="PROTEIN TONB"/>
    <property type="match status" value="1"/>
</dbReference>
<organism evidence="13 14">
    <name type="scientific">Helicobacter cholecystus</name>
    <dbReference type="NCBI Taxonomy" id="45498"/>
    <lineage>
        <taxon>Bacteria</taxon>
        <taxon>Pseudomonadati</taxon>
        <taxon>Campylobacterota</taxon>
        <taxon>Epsilonproteobacteria</taxon>
        <taxon>Campylobacterales</taxon>
        <taxon>Helicobacteraceae</taxon>
        <taxon>Helicobacter</taxon>
    </lineage>
</organism>
<dbReference type="OrthoDB" id="5334999at2"/>
<comment type="caution">
    <text evidence="13">The sequence shown here is derived from an EMBL/GenBank/DDBJ whole genome shotgun (WGS) entry which is preliminary data.</text>
</comment>
<evidence type="ECO:0000256" key="10">
    <source>
        <dbReference type="SAM" id="MobiDB-lite"/>
    </source>
</evidence>
<dbReference type="PANTHER" id="PTHR33446">
    <property type="entry name" value="PROTEIN TONB-RELATED"/>
    <property type="match status" value="1"/>
</dbReference>
<evidence type="ECO:0000256" key="8">
    <source>
        <dbReference type="ARBA" id="ARBA00022989"/>
    </source>
</evidence>
<dbReference type="GO" id="GO:0098797">
    <property type="term" value="C:plasma membrane protein complex"/>
    <property type="evidence" value="ECO:0007669"/>
    <property type="project" value="TreeGrafter"/>
</dbReference>
<reference evidence="13 14" key="1">
    <citation type="submission" date="2018-04" db="EMBL/GenBank/DDBJ databases">
        <title>Novel Campyloabacter and Helicobacter Species and Strains.</title>
        <authorList>
            <person name="Mannion A.J."/>
            <person name="Shen Z."/>
            <person name="Fox J.G."/>
        </authorList>
    </citation>
    <scope>NUCLEOTIDE SEQUENCE [LARGE SCALE GENOMIC DNA]</scope>
    <source>
        <strain evidence="13 14">ATCC 700242</strain>
    </source>
</reference>
<evidence type="ECO:0000259" key="12">
    <source>
        <dbReference type="PROSITE" id="PS52015"/>
    </source>
</evidence>
<gene>
    <name evidence="13" type="ORF">CQA62_02930</name>
</gene>
<keyword evidence="7" id="KW-0653">Protein transport</keyword>
<evidence type="ECO:0000256" key="9">
    <source>
        <dbReference type="ARBA" id="ARBA00023136"/>
    </source>
</evidence>
<dbReference type="Gene3D" id="3.30.1150.10">
    <property type="match status" value="1"/>
</dbReference>
<feature type="transmembrane region" description="Helical" evidence="11">
    <location>
        <begin position="16"/>
        <end position="35"/>
    </location>
</feature>
<keyword evidence="6 11" id="KW-0812">Transmembrane</keyword>
<comment type="subcellular location">
    <subcellularLocation>
        <location evidence="1">Cell inner membrane</location>
        <topology evidence="1">Single-pass membrane protein</topology>
        <orientation evidence="1">Periplasmic side</orientation>
    </subcellularLocation>
</comment>
<sequence>MKILLSLHKKTNSPHFIGFFCAFCLYSSIALFLLYTPNLKQIPIKQEGNHNFTLSLRSFQEPKQAKQSQEDSKPIQKSNQKTYSKTIKPSSKSISKTISAKKNNPSPPTQEVPQKQNSNQANAQNTQETLKHNQGITHEFLAKIHSLISSHNPYPLMARRQRLEGEVVIEFILDTSGVVSEVKIVRSNTKEMLQKSAIKAVYAASKYFPLPEKRVKIQVPILYKLH</sequence>
<feature type="compositionally biased region" description="Low complexity" evidence="10">
    <location>
        <begin position="81"/>
        <end position="102"/>
    </location>
</feature>
<keyword evidence="4" id="KW-1003">Cell membrane</keyword>
<evidence type="ECO:0000313" key="13">
    <source>
        <dbReference type="EMBL" id="RDU69617.1"/>
    </source>
</evidence>
<dbReference type="PROSITE" id="PS52015">
    <property type="entry name" value="TONB_CTD"/>
    <property type="match status" value="1"/>
</dbReference>
<keyword evidence="3" id="KW-0813">Transport</keyword>
<evidence type="ECO:0000256" key="1">
    <source>
        <dbReference type="ARBA" id="ARBA00004383"/>
    </source>
</evidence>
<dbReference type="SUPFAM" id="SSF74653">
    <property type="entry name" value="TolA/TonB C-terminal domain"/>
    <property type="match status" value="1"/>
</dbReference>
<accession>A0A3D8IWF5</accession>
<evidence type="ECO:0000256" key="2">
    <source>
        <dbReference type="ARBA" id="ARBA00006555"/>
    </source>
</evidence>
<feature type="domain" description="TonB C-terminal" evidence="12">
    <location>
        <begin position="139"/>
        <end position="226"/>
    </location>
</feature>
<dbReference type="NCBIfam" id="TIGR01352">
    <property type="entry name" value="tonB_Cterm"/>
    <property type="match status" value="1"/>
</dbReference>
<evidence type="ECO:0000256" key="7">
    <source>
        <dbReference type="ARBA" id="ARBA00022927"/>
    </source>
</evidence>
<evidence type="ECO:0000256" key="3">
    <source>
        <dbReference type="ARBA" id="ARBA00022448"/>
    </source>
</evidence>
<dbReference type="EMBL" id="NXLU01000002">
    <property type="protein sequence ID" value="RDU69617.1"/>
    <property type="molecule type" value="Genomic_DNA"/>
</dbReference>
<keyword evidence="14" id="KW-1185">Reference proteome</keyword>
<evidence type="ECO:0000256" key="11">
    <source>
        <dbReference type="SAM" id="Phobius"/>
    </source>
</evidence>
<protein>
    <submittedName>
        <fullName evidence="13">Energy transducer TonB</fullName>
    </submittedName>
</protein>
<evidence type="ECO:0000256" key="6">
    <source>
        <dbReference type="ARBA" id="ARBA00022692"/>
    </source>
</evidence>
<feature type="region of interest" description="Disordered" evidence="10">
    <location>
        <begin position="60"/>
        <end position="125"/>
    </location>
</feature>
<evidence type="ECO:0000256" key="5">
    <source>
        <dbReference type="ARBA" id="ARBA00022519"/>
    </source>
</evidence>
<dbReference type="GO" id="GO:0055085">
    <property type="term" value="P:transmembrane transport"/>
    <property type="evidence" value="ECO:0007669"/>
    <property type="project" value="InterPro"/>
</dbReference>
<dbReference type="InterPro" id="IPR051045">
    <property type="entry name" value="TonB-dependent_transducer"/>
</dbReference>
<dbReference type="Pfam" id="PF03544">
    <property type="entry name" value="TonB_C"/>
    <property type="match status" value="1"/>
</dbReference>
<name>A0A3D8IWF5_9HELI</name>
<evidence type="ECO:0000256" key="4">
    <source>
        <dbReference type="ARBA" id="ARBA00022475"/>
    </source>
</evidence>